<name>A0A8X6Y5E1_9ARAC</name>
<protein>
    <submittedName>
        <fullName evidence="3">Uncharacterized protein</fullName>
    </submittedName>
</protein>
<reference evidence="3" key="1">
    <citation type="submission" date="2020-08" db="EMBL/GenBank/DDBJ databases">
        <title>Multicomponent nature underlies the extraordinary mechanical properties of spider dragline silk.</title>
        <authorList>
            <person name="Kono N."/>
            <person name="Nakamura H."/>
            <person name="Mori M."/>
            <person name="Yoshida Y."/>
            <person name="Ohtoshi R."/>
            <person name="Malay A.D."/>
            <person name="Moran D.A.P."/>
            <person name="Tomita M."/>
            <person name="Numata K."/>
            <person name="Arakawa K."/>
        </authorList>
    </citation>
    <scope>NUCLEOTIDE SEQUENCE</scope>
</reference>
<evidence type="ECO:0000313" key="4">
    <source>
        <dbReference type="Proteomes" id="UP000886998"/>
    </source>
</evidence>
<evidence type="ECO:0000256" key="2">
    <source>
        <dbReference type="SAM" id="MobiDB-lite"/>
    </source>
</evidence>
<sequence>MDSILSSKESTCPSEILETDISVLNLSHTWNLEDKMLKEMPDVESSFTELENSEVETNNSLEPDARASSSSCEQETSSTQANKGKKKKKQIKEILEDCMNVHVEKFLKSEKEMEEKFLQIEKEKLELEKEKVNLLKQLLNK</sequence>
<dbReference type="AlphaFoldDB" id="A0A8X6Y5E1"/>
<evidence type="ECO:0000256" key="1">
    <source>
        <dbReference type="SAM" id="Coils"/>
    </source>
</evidence>
<organism evidence="3 4">
    <name type="scientific">Trichonephila inaurata madagascariensis</name>
    <dbReference type="NCBI Taxonomy" id="2747483"/>
    <lineage>
        <taxon>Eukaryota</taxon>
        <taxon>Metazoa</taxon>
        <taxon>Ecdysozoa</taxon>
        <taxon>Arthropoda</taxon>
        <taxon>Chelicerata</taxon>
        <taxon>Arachnida</taxon>
        <taxon>Araneae</taxon>
        <taxon>Araneomorphae</taxon>
        <taxon>Entelegynae</taxon>
        <taxon>Araneoidea</taxon>
        <taxon>Nephilidae</taxon>
        <taxon>Trichonephila</taxon>
        <taxon>Trichonephila inaurata</taxon>
    </lineage>
</organism>
<feature type="compositionally biased region" description="Polar residues" evidence="2">
    <location>
        <begin position="45"/>
        <end position="61"/>
    </location>
</feature>
<gene>
    <name evidence="3" type="ORF">TNIN_297791</name>
</gene>
<feature type="coiled-coil region" evidence="1">
    <location>
        <begin position="108"/>
        <end position="138"/>
    </location>
</feature>
<feature type="region of interest" description="Disordered" evidence="2">
    <location>
        <begin position="42"/>
        <end position="88"/>
    </location>
</feature>
<keyword evidence="1" id="KW-0175">Coiled coil</keyword>
<feature type="compositionally biased region" description="Low complexity" evidence="2">
    <location>
        <begin position="67"/>
        <end position="81"/>
    </location>
</feature>
<dbReference type="Proteomes" id="UP000886998">
    <property type="component" value="Unassembled WGS sequence"/>
</dbReference>
<keyword evidence="4" id="KW-1185">Reference proteome</keyword>
<dbReference type="EMBL" id="BMAV01016016">
    <property type="protein sequence ID" value="GFY66385.1"/>
    <property type="molecule type" value="Genomic_DNA"/>
</dbReference>
<comment type="caution">
    <text evidence="3">The sequence shown here is derived from an EMBL/GenBank/DDBJ whole genome shotgun (WGS) entry which is preliminary data.</text>
</comment>
<evidence type="ECO:0000313" key="3">
    <source>
        <dbReference type="EMBL" id="GFY66385.1"/>
    </source>
</evidence>
<accession>A0A8X6Y5E1</accession>
<proteinExistence type="predicted"/>